<gene>
    <name evidence="1" type="ordered locus">Dgeo_2471</name>
</gene>
<dbReference type="AlphaFoldDB" id="Q1J3M9"/>
<reference evidence="1" key="1">
    <citation type="submission" date="2006-04" db="EMBL/GenBank/DDBJ databases">
        <title>Complete sequence of plasmid1 pDGEO01 of Deinococcus geothermalis DSM 11300.</title>
        <authorList>
            <consortium name="US DOE Joint Genome Institute"/>
            <person name="Copeland A."/>
            <person name="Lucas S."/>
            <person name="Lapidus A."/>
            <person name="Barry K."/>
            <person name="Detter J.C."/>
            <person name="Glavina del Rio T."/>
            <person name="Hammon N."/>
            <person name="Israni S."/>
            <person name="Dalin E."/>
            <person name="Tice H."/>
            <person name="Pitluck S."/>
            <person name="Brettin T."/>
            <person name="Bruce D."/>
            <person name="Han C."/>
            <person name="Tapia R."/>
            <person name="Saunders E."/>
            <person name="Gilna P."/>
            <person name="Schmutz J."/>
            <person name="Larimer F."/>
            <person name="Land M."/>
            <person name="Hauser L."/>
            <person name="Kyrpides N."/>
            <person name="Kim E."/>
            <person name="Daly M.J."/>
            <person name="Fredrickson J.K."/>
            <person name="Makarova K.S."/>
            <person name="Gaidamakova E.K."/>
            <person name="Zhai M."/>
            <person name="Richardson P."/>
        </authorList>
    </citation>
    <scope>NUCLEOTIDE SEQUENCE</scope>
    <source>
        <strain evidence="1">DSM 11300</strain>
        <plasmid evidence="1">pDGEO01</plasmid>
    </source>
</reference>
<dbReference type="DNASU" id="4073702"/>
<dbReference type="NCBIfam" id="NF035939">
    <property type="entry name" value="TIM_EboE"/>
    <property type="match status" value="1"/>
</dbReference>
<name>Q1J3M9_DEIGD</name>
<proteinExistence type="predicted"/>
<dbReference type="eggNOG" id="COG1082">
    <property type="taxonomic scope" value="Bacteria"/>
</dbReference>
<dbReference type="RefSeq" id="WP_011525585.1">
    <property type="nucleotide sequence ID" value="NC_008010.2"/>
</dbReference>
<dbReference type="HOGENOM" id="CLU_041665_0_0_0"/>
<evidence type="ECO:0000313" key="2">
    <source>
        <dbReference type="Proteomes" id="UP000002431"/>
    </source>
</evidence>
<evidence type="ECO:0000313" key="1">
    <source>
        <dbReference type="EMBL" id="ABF43905.1"/>
    </source>
</evidence>
<dbReference type="Proteomes" id="UP000002431">
    <property type="component" value="Plasmid pDGEO01"/>
</dbReference>
<dbReference type="SUPFAM" id="SSF51658">
    <property type="entry name" value="Xylose isomerase-like"/>
    <property type="match status" value="1"/>
</dbReference>
<dbReference type="GO" id="GO:0016853">
    <property type="term" value="F:isomerase activity"/>
    <property type="evidence" value="ECO:0007669"/>
    <property type="project" value="UniProtKB-KW"/>
</dbReference>
<keyword evidence="1" id="KW-0413">Isomerase</keyword>
<dbReference type="KEGG" id="dge:Dgeo_2471"/>
<dbReference type="InterPro" id="IPR036237">
    <property type="entry name" value="Xyl_isomerase-like_sf"/>
</dbReference>
<dbReference type="EMBL" id="CP000358">
    <property type="protein sequence ID" value="ABF43905.1"/>
    <property type="molecule type" value="Genomic_DNA"/>
</dbReference>
<keyword evidence="2" id="KW-1185">Reference proteome</keyword>
<accession>Q1J3M9</accession>
<sequence length="400" mass="45046">MQLPGGVQLTYCTNLHAASSLDEVRANLDRYAVPLKARLSPNAPFGIGLRLSGQESAELLEGQALAAFKAFLDERGLYVFTLNGFPYGPFHGQPVKTQVHAPDWRDAERVAYTQRLAEILAFLLPEGGEGGISTSPLSYRGWVEADSRSAWIQMTGNLVRVVETLIRLRQRWGRFIHLDLEPEPDGLLQCSDDLARFFREHLLGGGARDLAARLGIDVEQARAYLRDHVQVCFDTCHVAVMYEDPAQALQTYEQVGLRIGKVQISSALRLPLPPDPEARLDGARALVPFVEDTYLHQVIGRSRDGKIVQYPDLPPALAHVRDPQVTEWRIHFHIPVFLERAGLFASTQPEIVKTLALLREKGFTRHLEIETYTWDVLPEALKLPLLCSIEREYRWVMDVL</sequence>
<dbReference type="Gene3D" id="3.20.20.150">
    <property type="entry name" value="Divalent-metal-dependent TIM barrel enzymes"/>
    <property type="match status" value="1"/>
</dbReference>
<protein>
    <submittedName>
        <fullName evidence="1">Sugar phosphate isomerase family enzyme</fullName>
    </submittedName>
</protein>
<keyword evidence="1" id="KW-0614">Plasmid</keyword>
<geneLocation type="plasmid" evidence="1 2">
    <name>pDGEO01</name>
</geneLocation>
<organism evidence="1 2">
    <name type="scientific">Deinococcus geothermalis (strain DSM 11300 / CIP 105573 / AG-3a)</name>
    <dbReference type="NCBI Taxonomy" id="319795"/>
    <lineage>
        <taxon>Bacteria</taxon>
        <taxon>Thermotogati</taxon>
        <taxon>Deinococcota</taxon>
        <taxon>Deinococci</taxon>
        <taxon>Deinococcales</taxon>
        <taxon>Deinococcaceae</taxon>
        <taxon>Deinococcus</taxon>
    </lineage>
</organism>